<evidence type="ECO:0000256" key="2">
    <source>
        <dbReference type="ARBA" id="ARBA00008982"/>
    </source>
</evidence>
<evidence type="ECO:0000256" key="6">
    <source>
        <dbReference type="ARBA" id="ARBA00022741"/>
    </source>
</evidence>
<evidence type="ECO:0000256" key="4">
    <source>
        <dbReference type="ARBA" id="ARBA00013061"/>
    </source>
</evidence>
<dbReference type="InterPro" id="IPR001576">
    <property type="entry name" value="Phosphoglycerate_kinase"/>
</dbReference>
<evidence type="ECO:0000313" key="11">
    <source>
        <dbReference type="EMBL" id="MBM3115349.1"/>
    </source>
</evidence>
<feature type="binding site" evidence="9">
    <location>
        <position position="337"/>
    </location>
    <ligand>
        <name>ATP</name>
        <dbReference type="ChEBI" id="CHEBI:30616"/>
    </ligand>
</feature>
<proteinExistence type="inferred from homology"/>
<dbReference type="HAMAP" id="MF_00145">
    <property type="entry name" value="Phosphoglyc_kinase"/>
    <property type="match status" value="1"/>
</dbReference>
<feature type="binding site" evidence="9">
    <location>
        <begin position="59"/>
        <end position="62"/>
    </location>
    <ligand>
        <name>substrate</name>
    </ligand>
</feature>
<keyword evidence="12" id="KW-1185">Reference proteome</keyword>
<accession>A0ABS2BIB5</accession>
<dbReference type="Gene3D" id="3.40.50.1260">
    <property type="entry name" value="Phosphoglycerate kinase, N-terminal domain"/>
    <property type="match status" value="2"/>
</dbReference>
<dbReference type="PROSITE" id="PS00111">
    <property type="entry name" value="PGLYCERATE_KINASE"/>
    <property type="match status" value="1"/>
</dbReference>
<dbReference type="EMBL" id="JAESND010000002">
    <property type="protein sequence ID" value="MBM3115349.1"/>
    <property type="molecule type" value="Genomic_DNA"/>
</dbReference>
<dbReference type="RefSeq" id="WP_203537020.1">
    <property type="nucleotide sequence ID" value="NZ_JAESND010000002.1"/>
</dbReference>
<dbReference type="CDD" id="cd00318">
    <property type="entry name" value="Phosphoglycerate_kinase"/>
    <property type="match status" value="1"/>
</dbReference>
<evidence type="ECO:0000313" key="12">
    <source>
        <dbReference type="Proteomes" id="UP000809431"/>
    </source>
</evidence>
<feature type="binding site" evidence="9">
    <location>
        <begin position="21"/>
        <end position="23"/>
    </location>
    <ligand>
        <name>substrate</name>
    </ligand>
</feature>
<evidence type="ECO:0000256" key="8">
    <source>
        <dbReference type="ARBA" id="ARBA00022840"/>
    </source>
</evidence>
<evidence type="ECO:0000256" key="1">
    <source>
        <dbReference type="ARBA" id="ARBA00000642"/>
    </source>
</evidence>
<keyword evidence="6 9" id="KW-0547">Nucleotide-binding</keyword>
<comment type="subunit">
    <text evidence="3 9">Monomer.</text>
</comment>
<keyword evidence="9" id="KW-0324">Glycolysis</keyword>
<feature type="binding site" evidence="9">
    <location>
        <begin position="366"/>
        <end position="369"/>
    </location>
    <ligand>
        <name>ATP</name>
        <dbReference type="ChEBI" id="CHEBI:30616"/>
    </ligand>
</feature>
<dbReference type="InterPro" id="IPR015911">
    <property type="entry name" value="Phosphoglycerate_kinase_CS"/>
</dbReference>
<dbReference type="InterPro" id="IPR036043">
    <property type="entry name" value="Phosphoglycerate_kinase_sf"/>
</dbReference>
<dbReference type="InterPro" id="IPR015824">
    <property type="entry name" value="Phosphoglycerate_kinase_N"/>
</dbReference>
<dbReference type="PANTHER" id="PTHR11406">
    <property type="entry name" value="PHOSPHOGLYCERATE KINASE"/>
    <property type="match status" value="1"/>
</dbReference>
<dbReference type="EC" id="2.7.2.3" evidence="4 9"/>
<dbReference type="GO" id="GO:0016301">
    <property type="term" value="F:kinase activity"/>
    <property type="evidence" value="ECO:0007669"/>
    <property type="project" value="UniProtKB-KW"/>
</dbReference>
<evidence type="ECO:0000256" key="3">
    <source>
        <dbReference type="ARBA" id="ARBA00011245"/>
    </source>
</evidence>
<keyword evidence="8 9" id="KW-0067">ATP-binding</keyword>
<dbReference type="PANTHER" id="PTHR11406:SF23">
    <property type="entry name" value="PHOSPHOGLYCERATE KINASE 1, CHLOROPLASTIC-RELATED"/>
    <property type="match status" value="1"/>
</dbReference>
<feature type="binding site" evidence="9">
    <location>
        <position position="214"/>
    </location>
    <ligand>
        <name>ATP</name>
        <dbReference type="ChEBI" id="CHEBI:30616"/>
    </ligand>
</feature>
<evidence type="ECO:0000256" key="7">
    <source>
        <dbReference type="ARBA" id="ARBA00022777"/>
    </source>
</evidence>
<feature type="binding site" evidence="9">
    <location>
        <position position="166"/>
    </location>
    <ligand>
        <name>substrate</name>
    </ligand>
</feature>
<feature type="binding site" evidence="9">
    <location>
        <position position="118"/>
    </location>
    <ligand>
        <name>substrate</name>
    </ligand>
</feature>
<reference evidence="11 12" key="1">
    <citation type="submission" date="2021-01" db="EMBL/GenBank/DDBJ databases">
        <title>Draft Genome Sequence and Polyhydroxyalkanoate Biosynthetic Potential of Jeongeupia naejangsanensis Type Strain DSM 24253.</title>
        <authorList>
            <person name="Turrini P."/>
            <person name="Artuso I."/>
            <person name="Lugli G.A."/>
            <person name="Frangipani E."/>
            <person name="Ventura M."/>
            <person name="Visca P."/>
        </authorList>
    </citation>
    <scope>NUCLEOTIDE SEQUENCE [LARGE SCALE GENOMIC DNA]</scope>
    <source>
        <strain evidence="11 12">DSM 24253</strain>
    </source>
</reference>
<comment type="pathway">
    <text evidence="9">Carbohydrate degradation; glycolysis; pyruvate from D-glyceraldehyde 3-phosphate: step 2/5.</text>
</comment>
<comment type="catalytic activity">
    <reaction evidence="1 9 10">
        <text>(2R)-3-phosphoglycerate + ATP = (2R)-3-phospho-glyceroyl phosphate + ADP</text>
        <dbReference type="Rhea" id="RHEA:14801"/>
        <dbReference type="ChEBI" id="CHEBI:30616"/>
        <dbReference type="ChEBI" id="CHEBI:57604"/>
        <dbReference type="ChEBI" id="CHEBI:58272"/>
        <dbReference type="ChEBI" id="CHEBI:456216"/>
        <dbReference type="EC" id="2.7.2.3"/>
    </reaction>
</comment>
<comment type="similarity">
    <text evidence="2 9 10">Belongs to the phosphoglycerate kinase family.</text>
</comment>
<keyword evidence="9" id="KW-0963">Cytoplasm</keyword>
<dbReference type="Pfam" id="PF00162">
    <property type="entry name" value="PGK"/>
    <property type="match status" value="1"/>
</dbReference>
<dbReference type="Proteomes" id="UP000809431">
    <property type="component" value="Unassembled WGS sequence"/>
</dbReference>
<comment type="subcellular location">
    <subcellularLocation>
        <location evidence="9">Cytoplasm</location>
    </subcellularLocation>
</comment>
<evidence type="ECO:0000256" key="10">
    <source>
        <dbReference type="RuleBase" id="RU000532"/>
    </source>
</evidence>
<sequence>MTKLFIEDLALAGKRVLIRVDFNVPVKNGVVESDKRIRAALPTIRYALEQGASVVLMSHLGRPNGARVEKYTLAPVATRLAELLGKPVQFLNDCVGAEVEAAVAKLQAGQVALLENVRFHIEEEGKAKDADGNSVKADPAKVEAFRASLSKLGDVFVNDAFGTAHRAHSSVVGVNLPRAAGYLLKKELEFLGDAVDRPVRPFVAIIGGSKISGKIDVIQALLPKVDKLIIGGGMAFTFLKAKGLEIGNSLCENDRVELARELMAQAGDKLELPSDTMVTKHLDFDARTLDGLVQVDSTAIPADQEGVDVGEASRKRFAEIIKSAKTVLWNGPMGVFEIDASAQGTFAVAHALAEATAAGAITVVGGGDSVAAVEKAGLEDKVSHVSTGGGASLEFLEGKALPGVVALSDK</sequence>
<organism evidence="11 12">
    <name type="scientific">Jeongeupia naejangsanensis</name>
    <dbReference type="NCBI Taxonomy" id="613195"/>
    <lineage>
        <taxon>Bacteria</taxon>
        <taxon>Pseudomonadati</taxon>
        <taxon>Pseudomonadota</taxon>
        <taxon>Betaproteobacteria</taxon>
        <taxon>Neisseriales</taxon>
        <taxon>Chitinibacteraceae</taxon>
        <taxon>Jeongeupia</taxon>
    </lineage>
</organism>
<gene>
    <name evidence="9" type="primary">pgk</name>
    <name evidence="11" type="ORF">JMJ54_05875</name>
</gene>
<evidence type="ECO:0000256" key="5">
    <source>
        <dbReference type="ARBA" id="ARBA00022679"/>
    </source>
</evidence>
<protein>
    <recommendedName>
        <fullName evidence="4 9">Phosphoglycerate kinase</fullName>
        <ecNumber evidence="4 9">2.7.2.3</ecNumber>
    </recommendedName>
</protein>
<keyword evidence="7 9" id="KW-0418">Kinase</keyword>
<dbReference type="SUPFAM" id="SSF53748">
    <property type="entry name" value="Phosphoglycerate kinase"/>
    <property type="match status" value="1"/>
</dbReference>
<feature type="binding site" evidence="9">
    <location>
        <position position="306"/>
    </location>
    <ligand>
        <name>ATP</name>
        <dbReference type="ChEBI" id="CHEBI:30616"/>
    </ligand>
</feature>
<dbReference type="PRINTS" id="PR00477">
    <property type="entry name" value="PHGLYCKINASE"/>
</dbReference>
<name>A0ABS2BIB5_9NEIS</name>
<keyword evidence="5 9" id="KW-0808">Transferase</keyword>
<comment type="caution">
    <text evidence="11">The sequence shown here is derived from an EMBL/GenBank/DDBJ whole genome shotgun (WGS) entry which is preliminary data.</text>
</comment>
<feature type="binding site" evidence="9">
    <location>
        <position position="36"/>
    </location>
    <ligand>
        <name>substrate</name>
    </ligand>
</feature>
<evidence type="ECO:0000256" key="9">
    <source>
        <dbReference type="HAMAP-Rule" id="MF_00145"/>
    </source>
</evidence>
<dbReference type="PIRSF" id="PIRSF000724">
    <property type="entry name" value="Pgk"/>
    <property type="match status" value="1"/>
</dbReference>